<dbReference type="InterPro" id="IPR002893">
    <property type="entry name" value="Znf_MYND"/>
</dbReference>
<accession>A0A067Q986</accession>
<dbReference type="Proteomes" id="UP000027265">
    <property type="component" value="Unassembled WGS sequence"/>
</dbReference>
<dbReference type="AlphaFoldDB" id="A0A067Q986"/>
<keyword evidence="3" id="KW-0862">Zinc</keyword>
<reference evidence="7" key="1">
    <citation type="journal article" date="2014" name="Proc. Natl. Acad. Sci. U.S.A.">
        <title>Extensive sampling of basidiomycete genomes demonstrates inadequacy of the white-rot/brown-rot paradigm for wood decay fungi.</title>
        <authorList>
            <person name="Riley R."/>
            <person name="Salamov A.A."/>
            <person name="Brown D.W."/>
            <person name="Nagy L.G."/>
            <person name="Floudas D."/>
            <person name="Held B.W."/>
            <person name="Levasseur A."/>
            <person name="Lombard V."/>
            <person name="Morin E."/>
            <person name="Otillar R."/>
            <person name="Lindquist E.A."/>
            <person name="Sun H."/>
            <person name="LaButti K.M."/>
            <person name="Schmutz J."/>
            <person name="Jabbour D."/>
            <person name="Luo H."/>
            <person name="Baker S.E."/>
            <person name="Pisabarro A.G."/>
            <person name="Walton J.D."/>
            <person name="Blanchette R.A."/>
            <person name="Henrissat B."/>
            <person name="Martin F."/>
            <person name="Cullen D."/>
            <person name="Hibbett D.S."/>
            <person name="Grigoriev I.V."/>
        </authorList>
    </citation>
    <scope>NUCLEOTIDE SEQUENCE [LARGE SCALE GENOMIC DNA]</scope>
    <source>
        <strain evidence="7">MUCL 33604</strain>
    </source>
</reference>
<proteinExistence type="predicted"/>
<keyword evidence="7" id="KW-1185">Reference proteome</keyword>
<dbReference type="STRING" id="933084.A0A067Q986"/>
<evidence type="ECO:0000256" key="1">
    <source>
        <dbReference type="ARBA" id="ARBA00022723"/>
    </source>
</evidence>
<evidence type="ECO:0000313" key="6">
    <source>
        <dbReference type="EMBL" id="KDQ59161.1"/>
    </source>
</evidence>
<sequence>MDLPLQKDMEENFRRNPQRSIVAARLGSLPDCFIVSNGWHLVPRAASLGALDVFFHHLLKSKAPPPPPDWSAVDHSQYQLQLFSLLGLGNIGPLSSKDHSTLVRLIEAWPAIFEWCSFLCPPSITPPSVVVDENRDFATGTISFCLFSLTQSPQLLGVMRAAPGTIELATRLWLREDTMFRPPGVVFPAPSALLNQLLVPRQPEMLSKIVQVSGETLSTVIELALYRLITSSEPAHIDIYDVKYHMDLIFGLTSNVDHPLRDAFLNANAIVIATGALVALSREFDCGDIDDAKNPHVTVAIASILVYLKTFLEDTDGFTFISLSLRASLLLPLAWSGRMIFMSTEEEQELRISLLSALPRYLVYHSVIGAARSSLQTLKSSGLLGQAGKFSIGSREHWDRFEALLEDRARDSDVFDALEKMKRFCANSECTGRGLFQANLTKMCMGCRSVFYCSKPCQSSDWKRGDHRGF</sequence>
<name>A0A067Q986_9AGAM</name>
<dbReference type="InParanoid" id="A0A067Q986"/>
<evidence type="ECO:0000256" key="4">
    <source>
        <dbReference type="PROSITE-ProRule" id="PRU00134"/>
    </source>
</evidence>
<keyword evidence="1" id="KW-0479">Metal-binding</keyword>
<evidence type="ECO:0000256" key="2">
    <source>
        <dbReference type="ARBA" id="ARBA00022771"/>
    </source>
</evidence>
<keyword evidence="2 4" id="KW-0863">Zinc-finger</keyword>
<gene>
    <name evidence="6" type="ORF">JAAARDRAFT_654823</name>
</gene>
<dbReference type="OrthoDB" id="2881796at2759"/>
<dbReference type="Gene3D" id="6.10.140.2220">
    <property type="match status" value="1"/>
</dbReference>
<evidence type="ECO:0000313" key="7">
    <source>
        <dbReference type="Proteomes" id="UP000027265"/>
    </source>
</evidence>
<feature type="domain" description="MYND-type" evidence="5">
    <location>
        <begin position="430"/>
        <end position="470"/>
    </location>
</feature>
<protein>
    <recommendedName>
        <fullName evidence="5">MYND-type domain-containing protein</fullName>
    </recommendedName>
</protein>
<dbReference type="HOGENOM" id="CLU_027660_0_0_1"/>
<organism evidence="6 7">
    <name type="scientific">Jaapia argillacea MUCL 33604</name>
    <dbReference type="NCBI Taxonomy" id="933084"/>
    <lineage>
        <taxon>Eukaryota</taxon>
        <taxon>Fungi</taxon>
        <taxon>Dikarya</taxon>
        <taxon>Basidiomycota</taxon>
        <taxon>Agaricomycotina</taxon>
        <taxon>Agaricomycetes</taxon>
        <taxon>Agaricomycetidae</taxon>
        <taxon>Jaapiales</taxon>
        <taxon>Jaapiaceae</taxon>
        <taxon>Jaapia</taxon>
    </lineage>
</organism>
<evidence type="ECO:0000259" key="5">
    <source>
        <dbReference type="PROSITE" id="PS50865"/>
    </source>
</evidence>
<dbReference type="GO" id="GO:0008270">
    <property type="term" value="F:zinc ion binding"/>
    <property type="evidence" value="ECO:0007669"/>
    <property type="project" value="UniProtKB-KW"/>
</dbReference>
<dbReference type="PROSITE" id="PS50865">
    <property type="entry name" value="ZF_MYND_2"/>
    <property type="match status" value="1"/>
</dbReference>
<dbReference type="SUPFAM" id="SSF144232">
    <property type="entry name" value="HIT/MYND zinc finger-like"/>
    <property type="match status" value="1"/>
</dbReference>
<dbReference type="Pfam" id="PF01753">
    <property type="entry name" value="zf-MYND"/>
    <property type="match status" value="1"/>
</dbReference>
<evidence type="ECO:0000256" key="3">
    <source>
        <dbReference type="ARBA" id="ARBA00022833"/>
    </source>
</evidence>
<dbReference type="EMBL" id="KL197716">
    <property type="protein sequence ID" value="KDQ59161.1"/>
    <property type="molecule type" value="Genomic_DNA"/>
</dbReference>